<evidence type="ECO:0000313" key="2">
    <source>
        <dbReference type="Proteomes" id="UP000183447"/>
    </source>
</evidence>
<dbReference type="RefSeq" id="WP_072338892.1">
    <property type="nucleotide sequence ID" value="NZ_FPKU01000001.1"/>
</dbReference>
<dbReference type="EMBL" id="FPKU01000001">
    <property type="protein sequence ID" value="SFZ81606.1"/>
    <property type="molecule type" value="Genomic_DNA"/>
</dbReference>
<dbReference type="STRING" id="665118.SAMN02983003_0590"/>
<dbReference type="Proteomes" id="UP000183447">
    <property type="component" value="Unassembled WGS sequence"/>
</dbReference>
<proteinExistence type="predicted"/>
<gene>
    <name evidence="1" type="ORF">SAMN02983003_0590</name>
</gene>
<dbReference type="AlphaFoldDB" id="A0A1K2HUB0"/>
<evidence type="ECO:0000313" key="1">
    <source>
        <dbReference type="EMBL" id="SFZ81606.1"/>
    </source>
</evidence>
<keyword evidence="2" id="KW-1185">Reference proteome</keyword>
<reference evidence="1 2" key="1">
    <citation type="submission" date="2016-11" db="EMBL/GenBank/DDBJ databases">
        <authorList>
            <person name="Jaros S."/>
            <person name="Januszkiewicz K."/>
            <person name="Wedrychowicz H."/>
        </authorList>
    </citation>
    <scope>NUCLEOTIDE SEQUENCE [LARGE SCALE GENOMIC DNA]</scope>
    <source>
        <strain evidence="1 2">ATCC 23634</strain>
    </source>
</reference>
<name>A0A1K2HUB0_9HYPH</name>
<accession>A0A1K2HUB0</accession>
<protein>
    <submittedName>
        <fullName evidence="1">Uncharacterized protein</fullName>
    </submittedName>
</protein>
<sequence>MDDNIPDIDEQVRVTNPGEHLAALKSYLDREGKVTGGPVPCMRVTFPPREGRPRSRTAFIPLSALTVVPDPKRVEAEELRNQIAALSARLEALTQ</sequence>
<organism evidence="1 2">
    <name type="scientific">Devosia enhydra</name>
    <dbReference type="NCBI Taxonomy" id="665118"/>
    <lineage>
        <taxon>Bacteria</taxon>
        <taxon>Pseudomonadati</taxon>
        <taxon>Pseudomonadota</taxon>
        <taxon>Alphaproteobacteria</taxon>
        <taxon>Hyphomicrobiales</taxon>
        <taxon>Devosiaceae</taxon>
        <taxon>Devosia</taxon>
    </lineage>
</organism>